<comment type="caution">
    <text evidence="1">The sequence shown here is derived from an EMBL/GenBank/DDBJ whole genome shotgun (WGS) entry which is preliminary data.</text>
</comment>
<proteinExistence type="predicted"/>
<dbReference type="EMBL" id="PITJ01000092">
    <property type="protein sequence ID" value="TBU04753.1"/>
    <property type="molecule type" value="Genomic_DNA"/>
</dbReference>
<sequence length="107" mass="12217">MKNISFIILIYKFSNVWPSCFLEKNNNTTAVSDAINIGNFCETENEKADTMPDIITLETDGGELDTYRIHYIDEGSSANVYKGKNFQKNETFALKLYPKDDKNGFEN</sequence>
<dbReference type="Proteomes" id="UP000292362">
    <property type="component" value="Unassembled WGS sequence"/>
</dbReference>
<organism evidence="1 2">
    <name type="scientific">Hamiltosporidium tvaerminnensis</name>
    <dbReference type="NCBI Taxonomy" id="1176355"/>
    <lineage>
        <taxon>Eukaryota</taxon>
        <taxon>Fungi</taxon>
        <taxon>Fungi incertae sedis</taxon>
        <taxon>Microsporidia</taxon>
        <taxon>Dubosqiidae</taxon>
        <taxon>Hamiltosporidium</taxon>
    </lineage>
</organism>
<reference evidence="1 2" key="1">
    <citation type="submission" date="2017-12" db="EMBL/GenBank/DDBJ databases">
        <authorList>
            <person name="Pombert J.-F."/>
            <person name="Haag K.L."/>
            <person name="Ebert D."/>
        </authorList>
    </citation>
    <scope>NUCLEOTIDE SEQUENCE [LARGE SCALE GENOMIC DNA]</scope>
    <source>
        <strain evidence="1">FI-OER-3-3</strain>
    </source>
</reference>
<evidence type="ECO:0000313" key="1">
    <source>
        <dbReference type="EMBL" id="TBU04753.1"/>
    </source>
</evidence>
<gene>
    <name evidence="1" type="ORF">CWI37_0092p0050</name>
</gene>
<name>A0A4Q9LAG0_9MICR</name>
<dbReference type="InterPro" id="IPR011009">
    <property type="entry name" value="Kinase-like_dom_sf"/>
</dbReference>
<dbReference type="VEuPathDB" id="MicrosporidiaDB:CWI37_0092p0050"/>
<evidence type="ECO:0000313" key="2">
    <source>
        <dbReference type="Proteomes" id="UP000292362"/>
    </source>
</evidence>
<evidence type="ECO:0008006" key="3">
    <source>
        <dbReference type="Google" id="ProtNLM"/>
    </source>
</evidence>
<dbReference type="AlphaFoldDB" id="A0A4Q9LAG0"/>
<accession>A0A4Q9LAG0</accession>
<dbReference type="SUPFAM" id="SSF56112">
    <property type="entry name" value="Protein kinase-like (PK-like)"/>
    <property type="match status" value="1"/>
</dbReference>
<protein>
    <recommendedName>
        <fullName evidence="3">Protein kinase domain-containing protein</fullName>
    </recommendedName>
</protein>